<dbReference type="Gene3D" id="3.40.190.10">
    <property type="entry name" value="Periplasmic binding protein-like II"/>
    <property type="match status" value="2"/>
</dbReference>
<accession>A0A368VMW3</accession>
<feature type="signal peptide" evidence="2">
    <location>
        <begin position="1"/>
        <end position="24"/>
    </location>
</feature>
<evidence type="ECO:0000313" key="3">
    <source>
        <dbReference type="EMBL" id="RCW42202.1"/>
    </source>
</evidence>
<comment type="caution">
    <text evidence="3">The sequence shown here is derived from an EMBL/GenBank/DDBJ whole genome shotgun (WGS) entry which is preliminary data.</text>
</comment>
<dbReference type="Pfam" id="PF01547">
    <property type="entry name" value="SBP_bac_1"/>
    <property type="match status" value="1"/>
</dbReference>
<reference evidence="3 4" key="1">
    <citation type="submission" date="2018-07" db="EMBL/GenBank/DDBJ databases">
        <title>Genomic Encyclopedia of Type Strains, Phase III (KMG-III): the genomes of soil and plant-associated and newly described type strains.</title>
        <authorList>
            <person name="Whitman W."/>
        </authorList>
    </citation>
    <scope>NUCLEOTIDE SEQUENCE [LARGE SCALE GENOMIC DNA]</scope>
    <source>
        <strain evidence="3 4">CECT 7506</strain>
    </source>
</reference>
<dbReference type="RefSeq" id="WP_114383141.1">
    <property type="nucleotide sequence ID" value="NZ_QPJD01000018.1"/>
</dbReference>
<dbReference type="InterPro" id="IPR050490">
    <property type="entry name" value="Bact_solute-bd_prot1"/>
</dbReference>
<dbReference type="OrthoDB" id="9787283at2"/>
<dbReference type="Proteomes" id="UP000252415">
    <property type="component" value="Unassembled WGS sequence"/>
</dbReference>
<dbReference type="EMBL" id="QPJD01000018">
    <property type="protein sequence ID" value="RCW42202.1"/>
    <property type="molecule type" value="Genomic_DNA"/>
</dbReference>
<proteinExistence type="predicted"/>
<feature type="compositionally biased region" description="Polar residues" evidence="1">
    <location>
        <begin position="26"/>
        <end position="43"/>
    </location>
</feature>
<gene>
    <name evidence="3" type="ORF">DFP97_11831</name>
</gene>
<evidence type="ECO:0000313" key="4">
    <source>
        <dbReference type="Proteomes" id="UP000252415"/>
    </source>
</evidence>
<protein>
    <submittedName>
        <fullName evidence="3">Carbohydrate ABC transporter substrate-binding protein (CUT1 family)</fullName>
    </submittedName>
</protein>
<dbReference type="InterPro" id="IPR006059">
    <property type="entry name" value="SBP"/>
</dbReference>
<dbReference type="PANTHER" id="PTHR43649">
    <property type="entry name" value="ARABINOSE-BINDING PROTEIN-RELATED"/>
    <property type="match status" value="1"/>
</dbReference>
<dbReference type="AlphaFoldDB" id="A0A368VMW3"/>
<feature type="chain" id="PRO_5038589734" evidence="2">
    <location>
        <begin position="25"/>
        <end position="547"/>
    </location>
</feature>
<evidence type="ECO:0000256" key="2">
    <source>
        <dbReference type="SAM" id="SignalP"/>
    </source>
</evidence>
<dbReference type="PANTHER" id="PTHR43649:SF17">
    <property type="entry name" value="ABC TRANSPORTER SOLUTE BINDING PROTEIN-SUGAR TRANSPORT"/>
    <property type="match status" value="1"/>
</dbReference>
<keyword evidence="2" id="KW-0732">Signal</keyword>
<dbReference type="PROSITE" id="PS51257">
    <property type="entry name" value="PROKAR_LIPOPROTEIN"/>
    <property type="match status" value="1"/>
</dbReference>
<name>A0A368VMW3_9BACL</name>
<sequence>MKKIISLVLASSLLALSLAGCSGSGNTENQNAANNTGSVNSDNKGTEKKEIVKLTAVMVKHPLTKPLKEMEWLQKAEEDAGVDIVWQEITADWGQKKGTMLASGDIPDLFVGGNVITDADFAQFTGLFADLTELIPQQAPNVQAMFDAKPETKVIATQPDGKIYGLPKYQRFWPASASRQYINQKWLDNLGLQMPTTWDELYDVLVAFKEKDANGNGDPNDEIPMDWPGGIGGFFNPALLLGGMGVTLSGGSGQGYFVEDGKVKNFLIDERYKQLVAFLNKLNKAGLINKEVFTHDYTKFQSTARGEGDNAKVGFTWGWVASDRFGEQLAPQYTSMSPLKVSADYAGKVSWSYDYNNLNYGTNHIVVSAKTKNKEAAMRFINELYNPVVSMQVLFGSLGTNIKDNGGGSYSVLPPTDAKMDPGTWKWTSTMADAGPMYIADTLSLELGKDMQEVLGQSEPLEDALSVDVEKDVLPDMFIKYSKEDNNNMSLNNTNVMNLANTNFAKWVTKGGVESEWDAYVKESVKAGLEKNIEIMQKYYDDYMSKN</sequence>
<feature type="region of interest" description="Disordered" evidence="1">
    <location>
        <begin position="25"/>
        <end position="45"/>
    </location>
</feature>
<dbReference type="SUPFAM" id="SSF53850">
    <property type="entry name" value="Periplasmic binding protein-like II"/>
    <property type="match status" value="1"/>
</dbReference>
<organism evidence="3 4">
    <name type="scientific">Paenibacillus prosopidis</name>
    <dbReference type="NCBI Taxonomy" id="630520"/>
    <lineage>
        <taxon>Bacteria</taxon>
        <taxon>Bacillati</taxon>
        <taxon>Bacillota</taxon>
        <taxon>Bacilli</taxon>
        <taxon>Bacillales</taxon>
        <taxon>Paenibacillaceae</taxon>
        <taxon>Paenibacillus</taxon>
    </lineage>
</organism>
<keyword evidence="4" id="KW-1185">Reference proteome</keyword>
<evidence type="ECO:0000256" key="1">
    <source>
        <dbReference type="SAM" id="MobiDB-lite"/>
    </source>
</evidence>